<evidence type="ECO:0000313" key="1">
    <source>
        <dbReference type="EMBL" id="KAH3700710.1"/>
    </source>
</evidence>
<protein>
    <submittedName>
        <fullName evidence="1">Uncharacterized protein</fullName>
    </submittedName>
</protein>
<proteinExistence type="predicted"/>
<accession>A0A9D4BF45</accession>
<sequence length="54" mass="6032">MAQHAEPSSITINNFKLEVVIHLTNFGPTITDDLSLNAEINKRICKTPITLVRL</sequence>
<gene>
    <name evidence="1" type="ORF">DPMN_075689</name>
</gene>
<comment type="caution">
    <text evidence="1">The sequence shown here is derived from an EMBL/GenBank/DDBJ whole genome shotgun (WGS) entry which is preliminary data.</text>
</comment>
<reference evidence="1" key="2">
    <citation type="submission" date="2020-11" db="EMBL/GenBank/DDBJ databases">
        <authorList>
            <person name="McCartney M.A."/>
            <person name="Auch B."/>
            <person name="Kono T."/>
            <person name="Mallez S."/>
            <person name="Becker A."/>
            <person name="Gohl D.M."/>
            <person name="Silverstein K.A.T."/>
            <person name="Koren S."/>
            <person name="Bechman K.B."/>
            <person name="Herman A."/>
            <person name="Abrahante J.E."/>
            <person name="Garbe J."/>
        </authorList>
    </citation>
    <scope>NUCLEOTIDE SEQUENCE</scope>
    <source>
        <strain evidence="1">Duluth1</strain>
        <tissue evidence="1">Whole animal</tissue>
    </source>
</reference>
<evidence type="ECO:0000313" key="2">
    <source>
        <dbReference type="Proteomes" id="UP000828390"/>
    </source>
</evidence>
<dbReference type="AlphaFoldDB" id="A0A9D4BF45"/>
<name>A0A9D4BF45_DREPO</name>
<reference evidence="1" key="1">
    <citation type="journal article" date="2019" name="bioRxiv">
        <title>The Genome of the Zebra Mussel, Dreissena polymorpha: A Resource for Invasive Species Research.</title>
        <authorList>
            <person name="McCartney M.A."/>
            <person name="Auch B."/>
            <person name="Kono T."/>
            <person name="Mallez S."/>
            <person name="Zhang Y."/>
            <person name="Obille A."/>
            <person name="Becker A."/>
            <person name="Abrahante J.E."/>
            <person name="Garbe J."/>
            <person name="Badalamenti J.P."/>
            <person name="Herman A."/>
            <person name="Mangelson H."/>
            <person name="Liachko I."/>
            <person name="Sullivan S."/>
            <person name="Sone E.D."/>
            <person name="Koren S."/>
            <person name="Silverstein K.A.T."/>
            <person name="Beckman K.B."/>
            <person name="Gohl D.M."/>
        </authorList>
    </citation>
    <scope>NUCLEOTIDE SEQUENCE</scope>
    <source>
        <strain evidence="1">Duluth1</strain>
        <tissue evidence="1">Whole animal</tissue>
    </source>
</reference>
<keyword evidence="2" id="KW-1185">Reference proteome</keyword>
<organism evidence="1 2">
    <name type="scientific">Dreissena polymorpha</name>
    <name type="common">Zebra mussel</name>
    <name type="synonym">Mytilus polymorpha</name>
    <dbReference type="NCBI Taxonomy" id="45954"/>
    <lineage>
        <taxon>Eukaryota</taxon>
        <taxon>Metazoa</taxon>
        <taxon>Spiralia</taxon>
        <taxon>Lophotrochozoa</taxon>
        <taxon>Mollusca</taxon>
        <taxon>Bivalvia</taxon>
        <taxon>Autobranchia</taxon>
        <taxon>Heteroconchia</taxon>
        <taxon>Euheterodonta</taxon>
        <taxon>Imparidentia</taxon>
        <taxon>Neoheterodontei</taxon>
        <taxon>Myida</taxon>
        <taxon>Dreissenoidea</taxon>
        <taxon>Dreissenidae</taxon>
        <taxon>Dreissena</taxon>
    </lineage>
</organism>
<dbReference type="EMBL" id="JAIWYP010000015">
    <property type="protein sequence ID" value="KAH3700710.1"/>
    <property type="molecule type" value="Genomic_DNA"/>
</dbReference>
<dbReference type="Proteomes" id="UP000828390">
    <property type="component" value="Unassembled WGS sequence"/>
</dbReference>